<dbReference type="STRING" id="35525.A0A162D5E0"/>
<gene>
    <name evidence="1" type="ORF">APZ42_005232</name>
</gene>
<dbReference type="EMBL" id="LRGB01014832">
    <property type="protein sequence ID" value="KZR99064.1"/>
    <property type="molecule type" value="Genomic_DNA"/>
</dbReference>
<proteinExistence type="predicted"/>
<accession>A0A162D5E0</accession>
<evidence type="ECO:0000313" key="1">
    <source>
        <dbReference type="EMBL" id="KZR99064.1"/>
    </source>
</evidence>
<dbReference type="OrthoDB" id="10252235at2759"/>
<sequence>FSLCLPYLLQVLPFLIPNFIKKKNRHSLARTIDHELHPESTDCDKSISECGSCRLRKCSTVEPANVALLFEESVTAEAVQPTTKQRAPKLQRQSSMEEVEKASCKLMPGIEGRIVVINEETLPQLLSDRQLWDIHAVHTIRESSEN</sequence>
<keyword evidence="2" id="KW-1185">Reference proteome</keyword>
<dbReference type="AlphaFoldDB" id="A0A162D5E0"/>
<name>A0A162D5E0_9CRUS</name>
<reference evidence="1 2" key="1">
    <citation type="submission" date="2016-03" db="EMBL/GenBank/DDBJ databases">
        <title>EvidentialGene: Evidence-directed Construction of Genes on Genomes.</title>
        <authorList>
            <person name="Gilbert D.G."/>
            <person name="Choi J.-H."/>
            <person name="Mockaitis K."/>
            <person name="Colbourne J."/>
            <person name="Pfrender M."/>
        </authorList>
    </citation>
    <scope>NUCLEOTIDE SEQUENCE [LARGE SCALE GENOMIC DNA]</scope>
    <source>
        <strain evidence="1 2">Xinb3</strain>
        <tissue evidence="1">Complete organism</tissue>
    </source>
</reference>
<organism evidence="1 2">
    <name type="scientific">Daphnia magna</name>
    <dbReference type="NCBI Taxonomy" id="35525"/>
    <lineage>
        <taxon>Eukaryota</taxon>
        <taxon>Metazoa</taxon>
        <taxon>Ecdysozoa</taxon>
        <taxon>Arthropoda</taxon>
        <taxon>Crustacea</taxon>
        <taxon>Branchiopoda</taxon>
        <taxon>Diplostraca</taxon>
        <taxon>Cladocera</taxon>
        <taxon>Anomopoda</taxon>
        <taxon>Daphniidae</taxon>
        <taxon>Daphnia</taxon>
    </lineage>
</organism>
<protein>
    <submittedName>
        <fullName evidence="1">Uncharacterized protein</fullName>
    </submittedName>
</protein>
<feature type="non-terminal residue" evidence="1">
    <location>
        <position position="1"/>
    </location>
</feature>
<dbReference type="Proteomes" id="UP000076858">
    <property type="component" value="Unassembled WGS sequence"/>
</dbReference>
<comment type="caution">
    <text evidence="1">The sequence shown here is derived from an EMBL/GenBank/DDBJ whole genome shotgun (WGS) entry which is preliminary data.</text>
</comment>
<evidence type="ECO:0000313" key="2">
    <source>
        <dbReference type="Proteomes" id="UP000076858"/>
    </source>
</evidence>